<evidence type="ECO:0008006" key="3">
    <source>
        <dbReference type="Google" id="ProtNLM"/>
    </source>
</evidence>
<name>A0ABS3WDA0_9BACL</name>
<sequence>MSSQKTAPQELSPLYQCDSKVHQTLKAVHDHLHQLCCDHTHRLVKMETMDGDVFEGHIVHCHKGVVYICLNDEGSHRAFFPGAPFPYPYYNRFVLPLVLFNLLTISLL</sequence>
<comment type="caution">
    <text evidence="1">The sequence shown here is derived from an EMBL/GenBank/DDBJ whole genome shotgun (WGS) entry which is preliminary data.</text>
</comment>
<proteinExistence type="predicted"/>
<evidence type="ECO:0000313" key="2">
    <source>
        <dbReference type="Proteomes" id="UP000670947"/>
    </source>
</evidence>
<protein>
    <recommendedName>
        <fullName evidence="3">Acetyl-CoA acetyltransferase</fullName>
    </recommendedName>
</protein>
<accession>A0ABS3WDA0</accession>
<reference evidence="1 2" key="1">
    <citation type="submission" date="2021-03" db="EMBL/GenBank/DDBJ databases">
        <title>Paenibacillus artemisicola MWE-103 whole genome sequence.</title>
        <authorList>
            <person name="Ham Y.J."/>
        </authorList>
    </citation>
    <scope>NUCLEOTIDE SEQUENCE [LARGE SCALE GENOMIC DNA]</scope>
    <source>
        <strain evidence="1 2">MWE-103</strain>
    </source>
</reference>
<dbReference type="RefSeq" id="WP_208849036.1">
    <property type="nucleotide sequence ID" value="NZ_JAGGDJ010000016.1"/>
</dbReference>
<organism evidence="1 2">
    <name type="scientific">Paenibacillus artemisiicola</name>
    <dbReference type="NCBI Taxonomy" id="1172618"/>
    <lineage>
        <taxon>Bacteria</taxon>
        <taxon>Bacillati</taxon>
        <taxon>Bacillota</taxon>
        <taxon>Bacilli</taxon>
        <taxon>Bacillales</taxon>
        <taxon>Paenibacillaceae</taxon>
        <taxon>Paenibacillus</taxon>
    </lineage>
</organism>
<dbReference type="Proteomes" id="UP000670947">
    <property type="component" value="Unassembled WGS sequence"/>
</dbReference>
<keyword evidence="2" id="KW-1185">Reference proteome</keyword>
<dbReference type="EMBL" id="JAGGDJ010000016">
    <property type="protein sequence ID" value="MBO7746248.1"/>
    <property type="molecule type" value="Genomic_DNA"/>
</dbReference>
<evidence type="ECO:0000313" key="1">
    <source>
        <dbReference type="EMBL" id="MBO7746248.1"/>
    </source>
</evidence>
<gene>
    <name evidence="1" type="ORF">I8J29_18730</name>
</gene>